<dbReference type="EMBL" id="AFGF01000081">
    <property type="protein sequence ID" value="EGO64016.1"/>
    <property type="molecule type" value="Genomic_DNA"/>
</dbReference>
<gene>
    <name evidence="2" type="ORF">ALO_10359</name>
</gene>
<dbReference type="Pfam" id="PF01522">
    <property type="entry name" value="Polysacc_deac_1"/>
    <property type="match status" value="1"/>
</dbReference>
<name>F7NJ19_9FIRM</name>
<dbReference type="PROSITE" id="PS51677">
    <property type="entry name" value="NODB"/>
    <property type="match status" value="1"/>
</dbReference>
<evidence type="ECO:0000313" key="2">
    <source>
        <dbReference type="EMBL" id="EGO64016.1"/>
    </source>
</evidence>
<protein>
    <submittedName>
        <fullName evidence="2">Chitooligosaccharide deacetylase (Nodulation protein B)</fullName>
    </submittedName>
</protein>
<dbReference type="Proteomes" id="UP000003240">
    <property type="component" value="Unassembled WGS sequence"/>
</dbReference>
<evidence type="ECO:0000313" key="3">
    <source>
        <dbReference type="Proteomes" id="UP000003240"/>
    </source>
</evidence>
<dbReference type="GO" id="GO:0005975">
    <property type="term" value="P:carbohydrate metabolic process"/>
    <property type="evidence" value="ECO:0007669"/>
    <property type="project" value="InterPro"/>
</dbReference>
<dbReference type="STRING" id="1009370.ALO_10359"/>
<reference evidence="2 3" key="1">
    <citation type="journal article" date="2011" name="EMBO J.">
        <title>Structural diversity of bacterial flagellar motors.</title>
        <authorList>
            <person name="Chen S."/>
            <person name="Beeby M."/>
            <person name="Murphy G.E."/>
            <person name="Leadbetter J.R."/>
            <person name="Hendrixson D.R."/>
            <person name="Briegel A."/>
            <person name="Li Z."/>
            <person name="Shi J."/>
            <person name="Tocheva E.I."/>
            <person name="Muller A."/>
            <person name="Dobro M.J."/>
            <person name="Jensen G.J."/>
        </authorList>
    </citation>
    <scope>NUCLEOTIDE SEQUENCE [LARGE SCALE GENOMIC DNA]</scope>
    <source>
        <strain evidence="2 3">DSM 6540</strain>
    </source>
</reference>
<dbReference type="CDD" id="cd10917">
    <property type="entry name" value="CE4_NodB_like_6s_7s"/>
    <property type="match status" value="1"/>
</dbReference>
<proteinExistence type="predicted"/>
<accession>F7NJ19</accession>
<dbReference type="SUPFAM" id="SSF88713">
    <property type="entry name" value="Glycoside hydrolase/deacetylase"/>
    <property type="match status" value="1"/>
</dbReference>
<dbReference type="GO" id="GO:0016810">
    <property type="term" value="F:hydrolase activity, acting on carbon-nitrogen (but not peptide) bonds"/>
    <property type="evidence" value="ECO:0007669"/>
    <property type="project" value="InterPro"/>
</dbReference>
<dbReference type="InterPro" id="IPR002509">
    <property type="entry name" value="NODB_dom"/>
</dbReference>
<dbReference type="PANTHER" id="PTHR10587">
    <property type="entry name" value="GLYCOSYL TRANSFERASE-RELATED"/>
    <property type="match status" value="1"/>
</dbReference>
<dbReference type="InterPro" id="IPR011330">
    <property type="entry name" value="Glyco_hydro/deAcase_b/a-brl"/>
</dbReference>
<evidence type="ECO:0000259" key="1">
    <source>
        <dbReference type="PROSITE" id="PS51677"/>
    </source>
</evidence>
<comment type="caution">
    <text evidence="2">The sequence shown here is derived from an EMBL/GenBank/DDBJ whole genome shotgun (WGS) entry which is preliminary data.</text>
</comment>
<dbReference type="eggNOG" id="COG0726">
    <property type="taxonomic scope" value="Bacteria"/>
</dbReference>
<dbReference type="InterPro" id="IPR050248">
    <property type="entry name" value="Polysacc_deacetylase_ArnD"/>
</dbReference>
<dbReference type="AlphaFoldDB" id="F7NJ19"/>
<keyword evidence="3" id="KW-1185">Reference proteome</keyword>
<sequence length="231" mass="25801">MCYGRKTFLITTIFLVTVALRLYYSLADDPLVVRQIPTSRRLVALTFDDGPEPRTTPEILSVLREKKVRGTFFVLGTNAETRLAILRQTAADGHEIGSHAYSHKFLNTMAVEAYSLELDKSIGIIRQVTHAPAVFRPPGGGYNDQIVLAAGLRGMTTVLWSIDSGDWRGLSADRIANGVLWRIRPGSIVLFHDGQYPIATAKALHRIIDKLRAADYELVTVSELLQYYEVR</sequence>
<dbReference type="RefSeq" id="WP_004573350.1">
    <property type="nucleotide sequence ID" value="NZ_AFGF01000081.1"/>
</dbReference>
<dbReference type="Gene3D" id="3.20.20.370">
    <property type="entry name" value="Glycoside hydrolase/deacetylase"/>
    <property type="match status" value="1"/>
</dbReference>
<organism evidence="2 3">
    <name type="scientific">Acetonema longum DSM 6540</name>
    <dbReference type="NCBI Taxonomy" id="1009370"/>
    <lineage>
        <taxon>Bacteria</taxon>
        <taxon>Bacillati</taxon>
        <taxon>Bacillota</taxon>
        <taxon>Negativicutes</taxon>
        <taxon>Acetonemataceae</taxon>
        <taxon>Acetonema</taxon>
    </lineage>
</organism>
<feature type="domain" description="NodB homology" evidence="1">
    <location>
        <begin position="41"/>
        <end position="219"/>
    </location>
</feature>